<dbReference type="Gene3D" id="3.40.50.720">
    <property type="entry name" value="NAD(P)-binding Rossmann-like Domain"/>
    <property type="match status" value="1"/>
</dbReference>
<dbReference type="RefSeq" id="WP_012239380.1">
    <property type="nucleotide sequence ID" value="NC_010162.1"/>
</dbReference>
<reference evidence="3 4" key="1">
    <citation type="journal article" date="2007" name="Nat. Biotechnol.">
        <title>Complete genome sequence of the myxobacterium Sorangium cellulosum.</title>
        <authorList>
            <person name="Schneiker S."/>
            <person name="Perlova O."/>
            <person name="Kaiser O."/>
            <person name="Gerth K."/>
            <person name="Alici A."/>
            <person name="Altmeyer M.O."/>
            <person name="Bartels D."/>
            <person name="Bekel T."/>
            <person name="Beyer S."/>
            <person name="Bode E."/>
            <person name="Bode H.B."/>
            <person name="Bolten C.J."/>
            <person name="Choudhuri J.V."/>
            <person name="Doss S."/>
            <person name="Elnakady Y.A."/>
            <person name="Frank B."/>
            <person name="Gaigalat L."/>
            <person name="Goesmann A."/>
            <person name="Groeger C."/>
            <person name="Gross F."/>
            <person name="Jelsbak L."/>
            <person name="Jelsbak L."/>
            <person name="Kalinowski J."/>
            <person name="Kegler C."/>
            <person name="Knauber T."/>
            <person name="Konietzny S."/>
            <person name="Kopp M."/>
            <person name="Krause L."/>
            <person name="Krug D."/>
            <person name="Linke B."/>
            <person name="Mahmud T."/>
            <person name="Martinez-Arias R."/>
            <person name="McHardy A.C."/>
            <person name="Merai M."/>
            <person name="Meyer F."/>
            <person name="Mormann S."/>
            <person name="Munoz-Dorado J."/>
            <person name="Perez J."/>
            <person name="Pradella S."/>
            <person name="Rachid S."/>
            <person name="Raddatz G."/>
            <person name="Rosenau F."/>
            <person name="Rueckert C."/>
            <person name="Sasse F."/>
            <person name="Scharfe M."/>
            <person name="Schuster S.C."/>
            <person name="Suen G."/>
            <person name="Treuner-Lange A."/>
            <person name="Velicer G.J."/>
            <person name="Vorholter F.-J."/>
            <person name="Weissman K.J."/>
            <person name="Welch R.D."/>
            <person name="Wenzel S.C."/>
            <person name="Whitworth D.E."/>
            <person name="Wilhelm S."/>
            <person name="Wittmann C."/>
            <person name="Bloecker H."/>
            <person name="Puehler A."/>
            <person name="Mueller R."/>
        </authorList>
    </citation>
    <scope>NUCLEOTIDE SEQUENCE [LARGE SCALE GENOMIC DNA]</scope>
    <source>
        <strain evidence="4">So ce56</strain>
    </source>
</reference>
<comment type="similarity">
    <text evidence="1">Belongs to the NAD(P)-dependent epimerase/dehydratase family.</text>
</comment>
<name>A9GTF7_SORC5</name>
<evidence type="ECO:0000256" key="1">
    <source>
        <dbReference type="ARBA" id="ARBA00007637"/>
    </source>
</evidence>
<dbReference type="AlphaFoldDB" id="A9GTF7"/>
<organism evidence="3 4">
    <name type="scientific">Sorangium cellulosum (strain So ce56)</name>
    <name type="common">Polyangium cellulosum (strain So ce56)</name>
    <dbReference type="NCBI Taxonomy" id="448385"/>
    <lineage>
        <taxon>Bacteria</taxon>
        <taxon>Pseudomonadati</taxon>
        <taxon>Myxococcota</taxon>
        <taxon>Polyangia</taxon>
        <taxon>Polyangiales</taxon>
        <taxon>Polyangiaceae</taxon>
        <taxon>Sorangium</taxon>
    </lineage>
</organism>
<dbReference type="HOGENOM" id="CLU_007383_1_7_7"/>
<sequence>MSAAADGPGGATAARGRPALITGGAGFIGANLAHRLLQAGEAVILFDNLSRPSVARNVEWLRRTHGDRVTLITGDVRDARAVAAAVRRASSVFHFAAQVAVTTSLVQPVEDFEINARGTLNVLEAIRAEGAPPPLLFTSTNKVYGGLPDVPLSCSGRRYEPADPELRASGVSEARPLDFHSPYGCSKGAADQYVIDYARTFGLPAAVFRMSCIYGPRQFGTEDQGWVAHFLLQALRREPITLYGDGMQVRDVLFIDDLVDALLLARRDIRQISASAFNVGGGPENTLSLLELLDLIEELDGKRPLIGFEGWRPGDQRYYVSDCRRLSAATGWWPRVRVREGVRRLHGWLREMTEATGAAKAAAGAGQPAKEPCAGGVR</sequence>
<dbReference type="SUPFAM" id="SSF51735">
    <property type="entry name" value="NAD(P)-binding Rossmann-fold domains"/>
    <property type="match status" value="1"/>
</dbReference>
<dbReference type="EMBL" id="AM746676">
    <property type="protein sequence ID" value="CAN96941.1"/>
    <property type="molecule type" value="Genomic_DNA"/>
</dbReference>
<dbReference type="eggNOG" id="COG0451">
    <property type="taxonomic scope" value="Bacteria"/>
</dbReference>
<accession>A9GTF7</accession>
<dbReference type="InterPro" id="IPR036291">
    <property type="entry name" value="NAD(P)-bd_dom_sf"/>
</dbReference>
<evidence type="ECO:0000313" key="3">
    <source>
        <dbReference type="EMBL" id="CAN96941.1"/>
    </source>
</evidence>
<gene>
    <name evidence="3" type="ordered locus">sce6772</name>
</gene>
<evidence type="ECO:0000259" key="2">
    <source>
        <dbReference type="Pfam" id="PF01370"/>
    </source>
</evidence>
<dbReference type="PANTHER" id="PTHR43000">
    <property type="entry name" value="DTDP-D-GLUCOSE 4,6-DEHYDRATASE-RELATED"/>
    <property type="match status" value="1"/>
</dbReference>
<dbReference type="InterPro" id="IPR001509">
    <property type="entry name" value="Epimerase_deHydtase"/>
</dbReference>
<dbReference type="Proteomes" id="UP000002139">
    <property type="component" value="Chromosome"/>
</dbReference>
<protein>
    <submittedName>
        <fullName evidence="3">Sugar nucleotide epimerase</fullName>
    </submittedName>
</protein>
<dbReference type="OrthoDB" id="9802815at2"/>
<dbReference type="Pfam" id="PF01370">
    <property type="entry name" value="Epimerase"/>
    <property type="match status" value="1"/>
</dbReference>
<keyword evidence="4" id="KW-1185">Reference proteome</keyword>
<feature type="domain" description="NAD-dependent epimerase/dehydratase" evidence="2">
    <location>
        <begin position="19"/>
        <end position="280"/>
    </location>
</feature>
<evidence type="ECO:0000313" key="4">
    <source>
        <dbReference type="Proteomes" id="UP000002139"/>
    </source>
</evidence>
<dbReference type="STRING" id="448385.sce6772"/>
<dbReference type="BioCyc" id="SCEL448385:SCE_RS34745-MONOMER"/>
<dbReference type="KEGG" id="scl:sce6772"/>
<proteinExistence type="inferred from homology"/>